<dbReference type="InterPro" id="IPR046347">
    <property type="entry name" value="bZIP_sf"/>
</dbReference>
<keyword evidence="4" id="KW-0804">Transcription</keyword>
<dbReference type="InterPro" id="IPR004827">
    <property type="entry name" value="bZIP"/>
</dbReference>
<sequence length="291" mass="33256">MTAMAAIVMTESDIQYVSHAMDKELIQSPKPKRKRQRLDHLSNEEKLMRRKLKNRMAAQSARDRKKVKMHHLEREAMILVKQRNALLIQNEKLVKSNESLEQQNRELKRRLGLLESKPSIKSEINDSIVWNETIESAELISAPQPQEQVSHPDKSDALLDVLRIYSEELLDSDSDPEDSELQTIDQLDDPIEAHTPYVGSVKDLMTIDDHLYYKSQLSTDSMDTTSDSIDMIDTNYGNNDYIPNPMSPLSCGSDSGYESLPSPPFKLDHKMVVTSDDSLDHTFTELFPDLI</sequence>
<dbReference type="Pfam" id="PF00170">
    <property type="entry name" value="bZIP_1"/>
    <property type="match status" value="1"/>
</dbReference>
<dbReference type="PANTHER" id="PTHR46542">
    <property type="entry name" value="X-BOX BINDING PROTEIN 1"/>
    <property type="match status" value="1"/>
</dbReference>
<dbReference type="EMBL" id="OC937291">
    <property type="protein sequence ID" value="CAD7661123.1"/>
    <property type="molecule type" value="Genomic_DNA"/>
</dbReference>
<dbReference type="GO" id="GO:0000977">
    <property type="term" value="F:RNA polymerase II transcription regulatory region sequence-specific DNA binding"/>
    <property type="evidence" value="ECO:0007669"/>
    <property type="project" value="TreeGrafter"/>
</dbReference>
<evidence type="ECO:0000256" key="4">
    <source>
        <dbReference type="ARBA" id="ARBA00023163"/>
    </source>
</evidence>
<reference evidence="9" key="1">
    <citation type="submission" date="2020-11" db="EMBL/GenBank/DDBJ databases">
        <authorList>
            <person name="Tran Van P."/>
        </authorList>
    </citation>
    <scope>NUCLEOTIDE SEQUENCE</scope>
</reference>
<feature type="coiled-coil region" evidence="7">
    <location>
        <begin position="83"/>
        <end position="117"/>
    </location>
</feature>
<dbReference type="PANTHER" id="PTHR46542:SF1">
    <property type="entry name" value="X-BOX BINDING PROTEIN 1"/>
    <property type="match status" value="1"/>
</dbReference>
<evidence type="ECO:0000313" key="10">
    <source>
        <dbReference type="Proteomes" id="UP000728032"/>
    </source>
</evidence>
<dbReference type="OrthoDB" id="20960at2759"/>
<dbReference type="CDD" id="cd14691">
    <property type="entry name" value="bZIP_XBP1"/>
    <property type="match status" value="1"/>
</dbReference>
<evidence type="ECO:0000256" key="6">
    <source>
        <dbReference type="ARBA" id="ARBA00040165"/>
    </source>
</evidence>
<dbReference type="GO" id="GO:0000981">
    <property type="term" value="F:DNA-binding transcription factor activity, RNA polymerase II-specific"/>
    <property type="evidence" value="ECO:0007669"/>
    <property type="project" value="TreeGrafter"/>
</dbReference>
<keyword evidence="7" id="KW-0175">Coiled coil</keyword>
<dbReference type="SUPFAM" id="SSF57959">
    <property type="entry name" value="Leucine zipper domain"/>
    <property type="match status" value="1"/>
</dbReference>
<protein>
    <recommendedName>
        <fullName evidence="6">X-box-binding protein 1</fullName>
    </recommendedName>
</protein>
<evidence type="ECO:0000256" key="7">
    <source>
        <dbReference type="SAM" id="Coils"/>
    </source>
</evidence>
<evidence type="ECO:0000313" key="9">
    <source>
        <dbReference type="EMBL" id="CAD7661123.1"/>
    </source>
</evidence>
<evidence type="ECO:0000259" key="8">
    <source>
        <dbReference type="PROSITE" id="PS50217"/>
    </source>
</evidence>
<gene>
    <name evidence="9" type="ORF">ONB1V03_LOCUS17684</name>
</gene>
<keyword evidence="5" id="KW-0539">Nucleus</keyword>
<dbReference type="SMART" id="SM00338">
    <property type="entry name" value="BRLZ"/>
    <property type="match status" value="1"/>
</dbReference>
<dbReference type="EMBL" id="CAJPVJ010022466">
    <property type="protein sequence ID" value="CAG2178259.1"/>
    <property type="molecule type" value="Genomic_DNA"/>
</dbReference>
<dbReference type="InterPro" id="IPR052470">
    <property type="entry name" value="ER_Stress-Reg_TF"/>
</dbReference>
<dbReference type="Gene3D" id="1.20.5.170">
    <property type="match status" value="1"/>
</dbReference>
<evidence type="ECO:0000256" key="3">
    <source>
        <dbReference type="ARBA" id="ARBA00023125"/>
    </source>
</evidence>
<evidence type="ECO:0000256" key="1">
    <source>
        <dbReference type="ARBA" id="ARBA00022843"/>
    </source>
</evidence>
<dbReference type="GO" id="GO:0005634">
    <property type="term" value="C:nucleus"/>
    <property type="evidence" value="ECO:0007669"/>
    <property type="project" value="TreeGrafter"/>
</dbReference>
<keyword evidence="10" id="KW-1185">Reference proteome</keyword>
<dbReference type="AlphaFoldDB" id="A0A7R9MIZ9"/>
<evidence type="ECO:0000256" key="5">
    <source>
        <dbReference type="ARBA" id="ARBA00023242"/>
    </source>
</evidence>
<dbReference type="Proteomes" id="UP000728032">
    <property type="component" value="Unassembled WGS sequence"/>
</dbReference>
<keyword evidence="2" id="KW-0805">Transcription regulation</keyword>
<evidence type="ECO:0000256" key="2">
    <source>
        <dbReference type="ARBA" id="ARBA00023015"/>
    </source>
</evidence>
<dbReference type="PROSITE" id="PS50217">
    <property type="entry name" value="BZIP"/>
    <property type="match status" value="1"/>
</dbReference>
<name>A0A7R9MIZ9_9ACAR</name>
<keyword evidence="3" id="KW-0238">DNA-binding</keyword>
<proteinExistence type="predicted"/>
<feature type="domain" description="BZIP" evidence="8">
    <location>
        <begin position="44"/>
        <end position="107"/>
    </location>
</feature>
<keyword evidence="1" id="KW-0832">Ubl conjugation</keyword>
<accession>A0A7R9MIZ9</accession>
<organism evidence="9">
    <name type="scientific">Oppiella nova</name>
    <dbReference type="NCBI Taxonomy" id="334625"/>
    <lineage>
        <taxon>Eukaryota</taxon>
        <taxon>Metazoa</taxon>
        <taxon>Ecdysozoa</taxon>
        <taxon>Arthropoda</taxon>
        <taxon>Chelicerata</taxon>
        <taxon>Arachnida</taxon>
        <taxon>Acari</taxon>
        <taxon>Acariformes</taxon>
        <taxon>Sarcoptiformes</taxon>
        <taxon>Oribatida</taxon>
        <taxon>Brachypylina</taxon>
        <taxon>Oppioidea</taxon>
        <taxon>Oppiidae</taxon>
        <taxon>Oppiella</taxon>
    </lineage>
</organism>